<gene>
    <name evidence="1" type="ORF">OsI_07341</name>
</gene>
<dbReference type="Gramene" id="BGIOSGA006414-TA">
    <property type="protein sequence ID" value="BGIOSGA006414-PA"/>
    <property type="gene ID" value="BGIOSGA006414"/>
</dbReference>
<organism evidence="1 2">
    <name type="scientific">Oryza sativa subsp. indica</name>
    <name type="common">Rice</name>
    <dbReference type="NCBI Taxonomy" id="39946"/>
    <lineage>
        <taxon>Eukaryota</taxon>
        <taxon>Viridiplantae</taxon>
        <taxon>Streptophyta</taxon>
        <taxon>Embryophyta</taxon>
        <taxon>Tracheophyta</taxon>
        <taxon>Spermatophyta</taxon>
        <taxon>Magnoliopsida</taxon>
        <taxon>Liliopsida</taxon>
        <taxon>Poales</taxon>
        <taxon>Poaceae</taxon>
        <taxon>BOP clade</taxon>
        <taxon>Oryzoideae</taxon>
        <taxon>Oryzeae</taxon>
        <taxon>Oryzinae</taxon>
        <taxon>Oryza</taxon>
        <taxon>Oryza sativa</taxon>
    </lineage>
</organism>
<protein>
    <submittedName>
        <fullName evidence="1">Uncharacterized protein</fullName>
    </submittedName>
</protein>
<name>A2X567_ORYSI</name>
<reference evidence="1 2" key="1">
    <citation type="journal article" date="2005" name="PLoS Biol.">
        <title>The genomes of Oryza sativa: a history of duplications.</title>
        <authorList>
            <person name="Yu J."/>
            <person name="Wang J."/>
            <person name="Lin W."/>
            <person name="Li S."/>
            <person name="Li H."/>
            <person name="Zhou J."/>
            <person name="Ni P."/>
            <person name="Dong W."/>
            <person name="Hu S."/>
            <person name="Zeng C."/>
            <person name="Zhang J."/>
            <person name="Zhang Y."/>
            <person name="Li R."/>
            <person name="Xu Z."/>
            <person name="Li S."/>
            <person name="Li X."/>
            <person name="Zheng H."/>
            <person name="Cong L."/>
            <person name="Lin L."/>
            <person name="Yin J."/>
            <person name="Geng J."/>
            <person name="Li G."/>
            <person name="Shi J."/>
            <person name="Liu J."/>
            <person name="Lv H."/>
            <person name="Li J."/>
            <person name="Wang J."/>
            <person name="Deng Y."/>
            <person name="Ran L."/>
            <person name="Shi X."/>
            <person name="Wang X."/>
            <person name="Wu Q."/>
            <person name="Li C."/>
            <person name="Ren X."/>
            <person name="Wang J."/>
            <person name="Wang X."/>
            <person name="Li D."/>
            <person name="Liu D."/>
            <person name="Zhang X."/>
            <person name="Ji Z."/>
            <person name="Zhao W."/>
            <person name="Sun Y."/>
            <person name="Zhang Z."/>
            <person name="Bao J."/>
            <person name="Han Y."/>
            <person name="Dong L."/>
            <person name="Ji J."/>
            <person name="Chen P."/>
            <person name="Wu S."/>
            <person name="Liu J."/>
            <person name="Xiao Y."/>
            <person name="Bu D."/>
            <person name="Tan J."/>
            <person name="Yang L."/>
            <person name="Ye C."/>
            <person name="Zhang J."/>
            <person name="Xu J."/>
            <person name="Zhou Y."/>
            <person name="Yu Y."/>
            <person name="Zhang B."/>
            <person name="Zhuang S."/>
            <person name="Wei H."/>
            <person name="Liu B."/>
            <person name="Lei M."/>
            <person name="Yu H."/>
            <person name="Li Y."/>
            <person name="Xu H."/>
            <person name="Wei S."/>
            <person name="He X."/>
            <person name="Fang L."/>
            <person name="Zhang Z."/>
            <person name="Zhang Y."/>
            <person name="Huang X."/>
            <person name="Su Z."/>
            <person name="Tong W."/>
            <person name="Li J."/>
            <person name="Tong Z."/>
            <person name="Li S."/>
            <person name="Ye J."/>
            <person name="Wang L."/>
            <person name="Fang L."/>
            <person name="Lei T."/>
            <person name="Chen C."/>
            <person name="Chen H."/>
            <person name="Xu Z."/>
            <person name="Li H."/>
            <person name="Huang H."/>
            <person name="Zhang F."/>
            <person name="Xu H."/>
            <person name="Li N."/>
            <person name="Zhao C."/>
            <person name="Li S."/>
            <person name="Dong L."/>
            <person name="Huang Y."/>
            <person name="Li L."/>
            <person name="Xi Y."/>
            <person name="Qi Q."/>
            <person name="Li W."/>
            <person name="Zhang B."/>
            <person name="Hu W."/>
            <person name="Zhang Y."/>
            <person name="Tian X."/>
            <person name="Jiao Y."/>
            <person name="Liang X."/>
            <person name="Jin J."/>
            <person name="Gao L."/>
            <person name="Zheng W."/>
            <person name="Hao B."/>
            <person name="Liu S."/>
            <person name="Wang W."/>
            <person name="Yuan L."/>
            <person name="Cao M."/>
            <person name="McDermott J."/>
            <person name="Samudrala R."/>
            <person name="Wang J."/>
            <person name="Wong G.K."/>
            <person name="Yang H."/>
        </authorList>
    </citation>
    <scope>NUCLEOTIDE SEQUENCE [LARGE SCALE GENOMIC DNA]</scope>
    <source>
        <strain evidence="2">cv. 93-11</strain>
    </source>
</reference>
<dbReference type="Proteomes" id="UP000007015">
    <property type="component" value="Chromosome 2"/>
</dbReference>
<evidence type="ECO:0000313" key="1">
    <source>
        <dbReference type="EMBL" id="EAY85977.1"/>
    </source>
</evidence>
<proteinExistence type="predicted"/>
<sequence length="205" mass="21324">MVARGSGTEDAIEGTTSSGSWGKWWRGAQGWTLYAWEVGIVLEASIFEVGGEGGDVGSGGSAQLPVCVGKWGGGRRPRPPHVWMRREGARIMASWGATCARGVAMAVADQRRKKALTACVRQVRGGSDPTVSVAVAGMHPGVRAMAPGKKQEAAASGVVWLRGAGQAATDCLEARVSRARGSGQSGKFVGGSILARGERQTEQFT</sequence>
<keyword evidence="2" id="KW-1185">Reference proteome</keyword>
<dbReference type="AlphaFoldDB" id="A2X567"/>
<dbReference type="EMBL" id="CM000127">
    <property type="protein sequence ID" value="EAY85977.1"/>
    <property type="molecule type" value="Genomic_DNA"/>
</dbReference>
<dbReference type="HOGENOM" id="CLU_1339448_0_0_1"/>
<evidence type="ECO:0000313" key="2">
    <source>
        <dbReference type="Proteomes" id="UP000007015"/>
    </source>
</evidence>
<accession>A2X567</accession>